<accession>A0A937LIH8</accession>
<name>A0A937LIH8_9GAMM</name>
<sequence length="137" mass="16363">MTKIRELITNLITLFFFFWTLVAAFAPFLEYEVFFPFRFEPLGSKEFDYIRLIVFKSSALFTLTLFTLNFWRRKRPLSAIAPVVVMCYSLVFFEILAFFTLEQFTDYKVNIYLMMFFASAGGLLHYRNINESNKIFQ</sequence>
<feature type="transmembrane region" description="Helical" evidence="1">
    <location>
        <begin position="7"/>
        <end position="29"/>
    </location>
</feature>
<gene>
    <name evidence="2" type="ORF">ISQ61_02975</name>
</gene>
<comment type="caution">
    <text evidence="2">The sequence shown here is derived from an EMBL/GenBank/DDBJ whole genome shotgun (WGS) entry which is preliminary data.</text>
</comment>
<protein>
    <submittedName>
        <fullName evidence="2">Uncharacterized protein</fullName>
    </submittedName>
</protein>
<keyword evidence="1" id="KW-0812">Transmembrane</keyword>
<evidence type="ECO:0000313" key="3">
    <source>
        <dbReference type="Proteomes" id="UP000704935"/>
    </source>
</evidence>
<proteinExistence type="predicted"/>
<feature type="transmembrane region" description="Helical" evidence="1">
    <location>
        <begin position="49"/>
        <end position="68"/>
    </location>
</feature>
<organism evidence="2 3">
    <name type="scientific">SAR86 cluster bacterium</name>
    <dbReference type="NCBI Taxonomy" id="2030880"/>
    <lineage>
        <taxon>Bacteria</taxon>
        <taxon>Pseudomonadati</taxon>
        <taxon>Pseudomonadota</taxon>
        <taxon>Gammaproteobacteria</taxon>
        <taxon>SAR86 cluster</taxon>
    </lineage>
</organism>
<reference evidence="2" key="1">
    <citation type="submission" date="2020-10" db="EMBL/GenBank/DDBJ databases">
        <title>Microbiome of the Black Sea water column analyzed by genome centric metagenomics.</title>
        <authorList>
            <person name="Cabello-Yeves P.J."/>
            <person name="Callieri C."/>
            <person name="Picazo A."/>
            <person name="Mehrshad M."/>
            <person name="Haro-Moreno J.M."/>
            <person name="Roda-Garcia J."/>
            <person name="Dzembekova N."/>
            <person name="Slabakova V."/>
            <person name="Slabakova N."/>
            <person name="Moncheva S."/>
            <person name="Rodriguez-Valera F."/>
        </authorList>
    </citation>
    <scope>NUCLEOTIDE SEQUENCE</scope>
    <source>
        <strain evidence="2">BS307-5m-G47</strain>
    </source>
</reference>
<dbReference type="Proteomes" id="UP000704935">
    <property type="component" value="Unassembled WGS sequence"/>
</dbReference>
<evidence type="ECO:0000256" key="1">
    <source>
        <dbReference type="SAM" id="Phobius"/>
    </source>
</evidence>
<keyword evidence="1" id="KW-0472">Membrane</keyword>
<dbReference type="AlphaFoldDB" id="A0A937LIH8"/>
<evidence type="ECO:0000313" key="2">
    <source>
        <dbReference type="EMBL" id="MBL6820195.1"/>
    </source>
</evidence>
<dbReference type="EMBL" id="JADHQA010000011">
    <property type="protein sequence ID" value="MBL6820195.1"/>
    <property type="molecule type" value="Genomic_DNA"/>
</dbReference>
<feature type="transmembrane region" description="Helical" evidence="1">
    <location>
        <begin position="107"/>
        <end position="126"/>
    </location>
</feature>
<feature type="transmembrane region" description="Helical" evidence="1">
    <location>
        <begin position="80"/>
        <end position="101"/>
    </location>
</feature>
<keyword evidence="1" id="KW-1133">Transmembrane helix</keyword>